<dbReference type="InterPro" id="IPR007343">
    <property type="entry name" value="Uncharacterised_pept_Zn_put"/>
</dbReference>
<evidence type="ECO:0000256" key="1">
    <source>
        <dbReference type="ARBA" id="ARBA00004167"/>
    </source>
</evidence>
<dbReference type="EMBL" id="JBHSFQ010000010">
    <property type="protein sequence ID" value="MFC4562720.1"/>
    <property type="molecule type" value="Genomic_DNA"/>
</dbReference>
<gene>
    <name evidence="7" type="ORF">ACFO4E_12710</name>
</gene>
<reference evidence="8" key="1">
    <citation type="journal article" date="2019" name="Int. J. Syst. Evol. Microbiol.">
        <title>The Global Catalogue of Microorganisms (GCM) 10K type strain sequencing project: providing services to taxonomists for standard genome sequencing and annotation.</title>
        <authorList>
            <consortium name="The Broad Institute Genomics Platform"/>
            <consortium name="The Broad Institute Genome Sequencing Center for Infectious Disease"/>
            <person name="Wu L."/>
            <person name="Ma J."/>
        </authorList>
    </citation>
    <scope>NUCLEOTIDE SEQUENCE [LARGE SCALE GENOMIC DNA]</scope>
    <source>
        <strain evidence="8">XZYJ18</strain>
    </source>
</reference>
<feature type="transmembrane region" description="Helical" evidence="6">
    <location>
        <begin position="20"/>
        <end position="41"/>
    </location>
</feature>
<feature type="region of interest" description="Disordered" evidence="5">
    <location>
        <begin position="49"/>
        <end position="96"/>
    </location>
</feature>
<keyword evidence="4 6" id="KW-0472">Membrane</keyword>
<name>A0ABV9DUY3_9ACTN</name>
<protein>
    <submittedName>
        <fullName evidence="7">Neutral zinc metallopeptidase</fullName>
    </submittedName>
</protein>
<organism evidence="7 8">
    <name type="scientific">Nocardiopsis mangrovi</name>
    <dbReference type="NCBI Taxonomy" id="1179818"/>
    <lineage>
        <taxon>Bacteria</taxon>
        <taxon>Bacillati</taxon>
        <taxon>Actinomycetota</taxon>
        <taxon>Actinomycetes</taxon>
        <taxon>Streptosporangiales</taxon>
        <taxon>Nocardiopsidaceae</taxon>
        <taxon>Nocardiopsis</taxon>
    </lineage>
</organism>
<dbReference type="PANTHER" id="PTHR30168:SF0">
    <property type="entry name" value="INNER MEMBRANE PROTEIN"/>
    <property type="match status" value="1"/>
</dbReference>
<accession>A0ABV9DUY3</accession>
<comment type="subcellular location">
    <subcellularLocation>
        <location evidence="1">Membrane</location>
        <topology evidence="1">Single-pass membrane protein</topology>
    </subcellularLocation>
</comment>
<feature type="compositionally biased region" description="Low complexity" evidence="5">
    <location>
        <begin position="53"/>
        <end position="78"/>
    </location>
</feature>
<dbReference type="PANTHER" id="PTHR30168">
    <property type="entry name" value="PUTATIVE MEMBRANE PROTEIN YPFJ"/>
    <property type="match status" value="1"/>
</dbReference>
<comment type="caution">
    <text evidence="7">The sequence shown here is derived from an EMBL/GenBank/DDBJ whole genome shotgun (WGS) entry which is preliminary data.</text>
</comment>
<evidence type="ECO:0000313" key="8">
    <source>
        <dbReference type="Proteomes" id="UP001595923"/>
    </source>
</evidence>
<evidence type="ECO:0000256" key="4">
    <source>
        <dbReference type="ARBA" id="ARBA00023136"/>
    </source>
</evidence>
<evidence type="ECO:0000256" key="3">
    <source>
        <dbReference type="ARBA" id="ARBA00022989"/>
    </source>
</evidence>
<feature type="region of interest" description="Disordered" evidence="5">
    <location>
        <begin position="273"/>
        <end position="298"/>
    </location>
</feature>
<evidence type="ECO:0000256" key="6">
    <source>
        <dbReference type="SAM" id="Phobius"/>
    </source>
</evidence>
<sequence>MSGHSGGPPAGRRRPAEGRAALYAALASLVLALASLTWVTVGGMGDDAAGTQSAADPSQAPSPGPGAASSGGLAGVPADESGARRPTGEAALVDNPLYDTGRLSPLPCPAPGMDVDDPASVAGFLDSVADCLDQAWSTQFAKAGIPFQPPERVFWTEPGTSPCRDYPSAAGAFYCRANAGIYIGTSDVVEKWNGVRNSAVYASLLAHEYGHHVQGEAGLLEYYHEQRRLETEVADQNAWTRRSELQANCLAGVFLGSVRVSYPLDEADVDRVLDDASSTADREDGPEDERTHGSADNSILWMEHGLERQSPGACNTWQVADESLVQ</sequence>
<keyword evidence="3 6" id="KW-1133">Transmembrane helix</keyword>
<keyword evidence="2 6" id="KW-0812">Transmembrane</keyword>
<proteinExistence type="predicted"/>
<keyword evidence="8" id="KW-1185">Reference proteome</keyword>
<evidence type="ECO:0000256" key="2">
    <source>
        <dbReference type="ARBA" id="ARBA00022692"/>
    </source>
</evidence>
<feature type="compositionally biased region" description="Basic and acidic residues" evidence="5">
    <location>
        <begin position="273"/>
        <end position="293"/>
    </location>
</feature>
<evidence type="ECO:0000256" key="5">
    <source>
        <dbReference type="SAM" id="MobiDB-lite"/>
    </source>
</evidence>
<dbReference type="Proteomes" id="UP001595923">
    <property type="component" value="Unassembled WGS sequence"/>
</dbReference>
<dbReference type="Pfam" id="PF04228">
    <property type="entry name" value="Zn_peptidase"/>
    <property type="match status" value="1"/>
</dbReference>
<evidence type="ECO:0000313" key="7">
    <source>
        <dbReference type="EMBL" id="MFC4562720.1"/>
    </source>
</evidence>
<dbReference type="RefSeq" id="WP_378574145.1">
    <property type="nucleotide sequence ID" value="NZ_JBHSFQ010000010.1"/>
</dbReference>